<dbReference type="CDD" id="cd01743">
    <property type="entry name" value="GATase1_Anthranilate_Synthase"/>
    <property type="match status" value="1"/>
</dbReference>
<dbReference type="PANTHER" id="PTHR11236:SF18">
    <property type="entry name" value="AMINODEOXYCHORISMATE SYNTHASE"/>
    <property type="match status" value="1"/>
</dbReference>
<comment type="caution">
    <text evidence="7">The sequence shown here is derived from an EMBL/GenBank/DDBJ whole genome shotgun (WGS) entry which is preliminary data.</text>
</comment>
<dbReference type="InterPro" id="IPR029062">
    <property type="entry name" value="Class_I_gatase-like"/>
</dbReference>
<dbReference type="NCBIfam" id="TIGR00553">
    <property type="entry name" value="pabB"/>
    <property type="match status" value="1"/>
</dbReference>
<protein>
    <recommendedName>
        <fullName evidence="2">aminodeoxychorismate synthase</fullName>
        <ecNumber evidence="2">2.6.1.85</ecNumber>
    </recommendedName>
</protein>
<dbReference type="Gene3D" id="3.60.120.10">
    <property type="entry name" value="Anthranilate synthase"/>
    <property type="match status" value="1"/>
</dbReference>
<sequence>MILLLDNRDSYTYNLAHLVAKVTGSEPLVVRCDAPEAPELPARIRAGEFSHIIISPGPGTPESDEDFGASRRAIEAAAEAKLPLLGVCLGHQGLGLLAGAPIHRAAPQHGMLSTLTHSGEGIFAGLPQGMHVVRYHSLCVVDPAASNPRLEVHARAEDGTVQALKVAGLNHWGVQFHPESILTEHGEALMRNFLGLPGPWRVARTRLEGALDTEAIFRALRSTLPATEAFWLDSATGDGTTIMGTSAGSLAAVFDGAGSVDKLSAQLQRGAVGPIPGGLVGYCAYARTPGAGWWLRPHAFVVYHHDGAVVECCVLVDEHETPETERLMQQLIHAVRTAQATATPRPHEAWPIDLGTGAWRMDKDTYLGRIGDIKEALARGDSYEVCLTDTWETTITGSGLDAYCRLRRANPAPYAAYLDTGTEEILCSSPERFLRVRGGIVSSKPIKGTIAREEDPAFLRQDAKTRAENLMIVDLLRNDLSRVCEPGSVEVPSLMAVETYATVHQLVSTVTGRLRPGVTATELLRATFPGGSMTGAPKERTLEIIDSLEAGERGIYSGTIGYFAFDGTADLNIVIRTAVKRGEQLTVGAGGAIVWDSDPVAEWDEKQLKADAVVEALQCPKSSRSSR</sequence>
<name>A0AB36RJJ7_9CORY</name>
<evidence type="ECO:0000313" key="7">
    <source>
        <dbReference type="EMBL" id="PAT10382.1"/>
    </source>
</evidence>
<evidence type="ECO:0000256" key="3">
    <source>
        <dbReference type="ARBA" id="ARBA00022679"/>
    </source>
</evidence>
<dbReference type="Proteomes" id="UP000218041">
    <property type="component" value="Unassembled WGS sequence"/>
</dbReference>
<feature type="domain" description="Chorismate-utilising enzyme C-terminal" evidence="6">
    <location>
        <begin position="363"/>
        <end position="609"/>
    </location>
</feature>
<evidence type="ECO:0000256" key="4">
    <source>
        <dbReference type="ARBA" id="ARBA00022962"/>
    </source>
</evidence>
<comment type="similarity">
    <text evidence="1">In the C-terminal section; belongs to the anthranilate synthase component I family.</text>
</comment>
<evidence type="ECO:0000259" key="6">
    <source>
        <dbReference type="Pfam" id="PF00425"/>
    </source>
</evidence>
<dbReference type="InterPro" id="IPR006221">
    <property type="entry name" value="TrpG/PapA_dom"/>
</dbReference>
<organism evidence="7 8">
    <name type="scientific">Corynebacterium hadale</name>
    <dbReference type="NCBI Taxonomy" id="2026255"/>
    <lineage>
        <taxon>Bacteria</taxon>
        <taxon>Bacillati</taxon>
        <taxon>Actinomycetota</taxon>
        <taxon>Actinomycetes</taxon>
        <taxon>Mycobacteriales</taxon>
        <taxon>Corynebacteriaceae</taxon>
        <taxon>Corynebacterium</taxon>
    </lineage>
</organism>
<dbReference type="GO" id="GO:0008153">
    <property type="term" value="P:4-aminobenzoate biosynthetic process"/>
    <property type="evidence" value="ECO:0007669"/>
    <property type="project" value="TreeGrafter"/>
</dbReference>
<dbReference type="Gene3D" id="3.40.50.880">
    <property type="match status" value="1"/>
</dbReference>
<dbReference type="GO" id="GO:0009396">
    <property type="term" value="P:folic acid-containing compound biosynthetic process"/>
    <property type="evidence" value="ECO:0007669"/>
    <property type="project" value="InterPro"/>
</dbReference>
<dbReference type="InterPro" id="IPR015890">
    <property type="entry name" value="Chorismate_C"/>
</dbReference>
<dbReference type="PROSITE" id="PS51273">
    <property type="entry name" value="GATASE_TYPE_1"/>
    <property type="match status" value="1"/>
</dbReference>
<dbReference type="SUPFAM" id="SSF56322">
    <property type="entry name" value="ADC synthase"/>
    <property type="match status" value="1"/>
</dbReference>
<keyword evidence="3" id="KW-0808">Transferase</keyword>
<dbReference type="SUPFAM" id="SSF52317">
    <property type="entry name" value="Class I glutamine amidotransferase-like"/>
    <property type="match status" value="1"/>
</dbReference>
<dbReference type="Pfam" id="PF00425">
    <property type="entry name" value="Chorismate_bind"/>
    <property type="match status" value="1"/>
</dbReference>
<dbReference type="PRINTS" id="PR00096">
    <property type="entry name" value="GATASE"/>
</dbReference>
<dbReference type="InterPro" id="IPR005802">
    <property type="entry name" value="ADC_synth_comp_1"/>
</dbReference>
<dbReference type="EMBL" id="NSGP01000007">
    <property type="protein sequence ID" value="PAT10382.1"/>
    <property type="molecule type" value="Genomic_DNA"/>
</dbReference>
<dbReference type="GO" id="GO:0046820">
    <property type="term" value="F:4-amino-4-deoxychorismate synthase activity"/>
    <property type="evidence" value="ECO:0007669"/>
    <property type="project" value="UniProtKB-EC"/>
</dbReference>
<dbReference type="AlphaFoldDB" id="A0AB36RJJ7"/>
<evidence type="ECO:0000256" key="2">
    <source>
        <dbReference type="ARBA" id="ARBA00013139"/>
    </source>
</evidence>
<feature type="domain" description="Glutamine amidotransferase" evidence="5">
    <location>
        <begin position="3"/>
        <end position="194"/>
    </location>
</feature>
<dbReference type="RefSeq" id="WP_095555115.1">
    <property type="nucleotide sequence ID" value="NZ_NSGP01000007.1"/>
</dbReference>
<proteinExistence type="inferred from homology"/>
<gene>
    <name evidence="7" type="primary">pabB</name>
    <name evidence="7" type="ORF">CKJ80_06125</name>
</gene>
<dbReference type="EC" id="2.6.1.85" evidence="2"/>
<dbReference type="PANTHER" id="PTHR11236">
    <property type="entry name" value="AMINOBENZOATE/ANTHRANILATE SYNTHASE"/>
    <property type="match status" value="1"/>
</dbReference>
<dbReference type="PRINTS" id="PR00099">
    <property type="entry name" value="CPSGATASE"/>
</dbReference>
<reference evidence="7 8" key="1">
    <citation type="submission" date="2017-08" db="EMBL/GenBank/DDBJ databases">
        <title>Whole genome sequences of 6 clinical strains closest to Corynebacterium imitans.</title>
        <authorList>
            <person name="Bernier A.-M."/>
            <person name="Burdz T."/>
            <person name="Bernard K."/>
        </authorList>
    </citation>
    <scope>NUCLEOTIDE SEQUENCE [LARGE SCALE GENOMIC DNA]</scope>
    <source>
        <strain evidence="7 8">NML92-0415</strain>
    </source>
</reference>
<dbReference type="Pfam" id="PF00117">
    <property type="entry name" value="GATase"/>
    <property type="match status" value="1"/>
</dbReference>
<dbReference type="PRINTS" id="PR00097">
    <property type="entry name" value="ANTSNTHASEII"/>
</dbReference>
<evidence type="ECO:0000259" key="5">
    <source>
        <dbReference type="Pfam" id="PF00117"/>
    </source>
</evidence>
<dbReference type="InterPro" id="IPR005801">
    <property type="entry name" value="ADC_synthase"/>
</dbReference>
<accession>A0AB36RJJ7</accession>
<dbReference type="NCBIfam" id="TIGR00566">
    <property type="entry name" value="trpG_papA"/>
    <property type="match status" value="1"/>
</dbReference>
<keyword evidence="4" id="KW-0315">Glutamine amidotransferase</keyword>
<dbReference type="GO" id="GO:0000162">
    <property type="term" value="P:L-tryptophan biosynthetic process"/>
    <property type="evidence" value="ECO:0007669"/>
    <property type="project" value="TreeGrafter"/>
</dbReference>
<dbReference type="InterPro" id="IPR017926">
    <property type="entry name" value="GATASE"/>
</dbReference>
<evidence type="ECO:0000256" key="1">
    <source>
        <dbReference type="ARBA" id="ARBA00005970"/>
    </source>
</evidence>
<evidence type="ECO:0000313" key="8">
    <source>
        <dbReference type="Proteomes" id="UP000218041"/>
    </source>
</evidence>
<dbReference type="InterPro" id="IPR019999">
    <property type="entry name" value="Anth_synth_I-like"/>
</dbReference>
<dbReference type="GO" id="GO:0005737">
    <property type="term" value="C:cytoplasm"/>
    <property type="evidence" value="ECO:0007669"/>
    <property type="project" value="TreeGrafter"/>
</dbReference>